<dbReference type="Proteomes" id="UP001518925">
    <property type="component" value="Unassembled WGS sequence"/>
</dbReference>
<evidence type="ECO:0000313" key="2">
    <source>
        <dbReference type="EMBL" id="MBM6617928.1"/>
    </source>
</evidence>
<sequence length="168" mass="19277">MRLINFVIAMVIIGSLLVGCANLGKSEKKEMVNVRISGDVGYMIVQGKVFIRGESNLEPGTILTLKIEGEEFEKDIEVLPKGYFRTIFPRDNKKQAQLVLQLDPQKQSKEIKDIYGEHGEYLQGISIEYEDNGETYKTIESYAWLSVEQTNFWDQRGDPYEILFSDKK</sequence>
<dbReference type="RefSeq" id="WP_204203282.1">
    <property type="nucleotide sequence ID" value="NZ_JAFELM010000028.1"/>
</dbReference>
<name>A0ABS2DHJ4_9BACI</name>
<keyword evidence="3" id="KW-1185">Reference proteome</keyword>
<dbReference type="EMBL" id="JAFELM010000028">
    <property type="protein sequence ID" value="MBM6617928.1"/>
    <property type="molecule type" value="Genomic_DNA"/>
</dbReference>
<accession>A0ABS2DHJ4</accession>
<keyword evidence="1" id="KW-0472">Membrane</keyword>
<proteinExistence type="predicted"/>
<organism evidence="2 3">
    <name type="scientific">Bacillus suaedaesalsae</name>
    <dbReference type="NCBI Taxonomy" id="2810349"/>
    <lineage>
        <taxon>Bacteria</taxon>
        <taxon>Bacillati</taxon>
        <taxon>Bacillota</taxon>
        <taxon>Bacilli</taxon>
        <taxon>Bacillales</taxon>
        <taxon>Bacillaceae</taxon>
        <taxon>Bacillus</taxon>
    </lineage>
</organism>
<keyword evidence="1" id="KW-0812">Transmembrane</keyword>
<evidence type="ECO:0000313" key="3">
    <source>
        <dbReference type="Proteomes" id="UP001518925"/>
    </source>
</evidence>
<keyword evidence="1" id="KW-1133">Transmembrane helix</keyword>
<protein>
    <recommendedName>
        <fullName evidence="4">Lipoprotein</fullName>
    </recommendedName>
</protein>
<reference evidence="2 3" key="1">
    <citation type="submission" date="2021-02" db="EMBL/GenBank/DDBJ databases">
        <title>Bacillus sp. RD4P76, an endophyte from a halophyte.</title>
        <authorList>
            <person name="Sun J.-Q."/>
        </authorList>
    </citation>
    <scope>NUCLEOTIDE SEQUENCE [LARGE SCALE GENOMIC DNA]</scope>
    <source>
        <strain evidence="2 3">RD4P76</strain>
    </source>
</reference>
<dbReference type="PROSITE" id="PS51257">
    <property type="entry name" value="PROKAR_LIPOPROTEIN"/>
    <property type="match status" value="1"/>
</dbReference>
<gene>
    <name evidence="2" type="ORF">JR050_09630</name>
</gene>
<feature type="transmembrane region" description="Helical" evidence="1">
    <location>
        <begin position="6"/>
        <end position="24"/>
    </location>
</feature>
<evidence type="ECO:0000256" key="1">
    <source>
        <dbReference type="SAM" id="Phobius"/>
    </source>
</evidence>
<evidence type="ECO:0008006" key="4">
    <source>
        <dbReference type="Google" id="ProtNLM"/>
    </source>
</evidence>
<comment type="caution">
    <text evidence="2">The sequence shown here is derived from an EMBL/GenBank/DDBJ whole genome shotgun (WGS) entry which is preliminary data.</text>
</comment>